<dbReference type="GO" id="GO:0004356">
    <property type="term" value="F:glutamine synthetase activity"/>
    <property type="evidence" value="ECO:0007669"/>
    <property type="project" value="UniProtKB-EC"/>
</dbReference>
<evidence type="ECO:0000259" key="5">
    <source>
        <dbReference type="PROSITE" id="PS51987"/>
    </source>
</evidence>
<dbReference type="Gene3D" id="3.30.590.10">
    <property type="entry name" value="Glutamine synthetase/guanido kinase, catalytic domain"/>
    <property type="match status" value="1"/>
</dbReference>
<dbReference type="EC" id="6.3.1.2" evidence="6"/>
<proteinExistence type="inferred from homology"/>
<dbReference type="InterPro" id="IPR008146">
    <property type="entry name" value="Gln_synth_cat_dom"/>
</dbReference>
<name>A0A853DFS5_9MICO</name>
<dbReference type="PROSITE" id="PS51987">
    <property type="entry name" value="GS_CATALYTIC"/>
    <property type="match status" value="1"/>
</dbReference>
<dbReference type="EMBL" id="JACCFW010000001">
    <property type="protein sequence ID" value="NYJ73530.1"/>
    <property type="molecule type" value="Genomic_DNA"/>
</dbReference>
<comment type="similarity">
    <text evidence="1 3 4">Belongs to the glutamine synthetase family.</text>
</comment>
<dbReference type="SMART" id="SM01230">
    <property type="entry name" value="Gln-synt_C"/>
    <property type="match status" value="1"/>
</dbReference>
<dbReference type="InterPro" id="IPR014746">
    <property type="entry name" value="Gln_synth/guanido_kin_cat_dom"/>
</dbReference>
<dbReference type="Proteomes" id="UP000571817">
    <property type="component" value="Unassembled WGS sequence"/>
</dbReference>
<dbReference type="AlphaFoldDB" id="A0A853DFS5"/>
<dbReference type="GO" id="GO:0006542">
    <property type="term" value="P:glutamine biosynthetic process"/>
    <property type="evidence" value="ECO:0007669"/>
    <property type="project" value="InterPro"/>
</dbReference>
<keyword evidence="7" id="KW-1185">Reference proteome</keyword>
<evidence type="ECO:0000313" key="6">
    <source>
        <dbReference type="EMBL" id="NYJ73530.1"/>
    </source>
</evidence>
<evidence type="ECO:0000256" key="1">
    <source>
        <dbReference type="ARBA" id="ARBA00009897"/>
    </source>
</evidence>
<dbReference type="Pfam" id="PF00120">
    <property type="entry name" value="Gln-synt_C"/>
    <property type="match status" value="1"/>
</dbReference>
<dbReference type="PANTHER" id="PTHR43785">
    <property type="entry name" value="GAMMA-GLUTAMYLPUTRESCINE SYNTHETASE"/>
    <property type="match status" value="1"/>
</dbReference>
<dbReference type="SUPFAM" id="SSF55931">
    <property type="entry name" value="Glutamine synthetase/guanido kinase"/>
    <property type="match status" value="1"/>
</dbReference>
<accession>A0A853DFS5</accession>
<comment type="caution">
    <text evidence="6">The sequence shown here is derived from an EMBL/GenBank/DDBJ whole genome shotgun (WGS) entry which is preliminary data.</text>
</comment>
<organism evidence="6 7">
    <name type="scientific">Allobranchiibius huperziae</name>
    <dbReference type="NCBI Taxonomy" id="1874116"/>
    <lineage>
        <taxon>Bacteria</taxon>
        <taxon>Bacillati</taxon>
        <taxon>Actinomycetota</taxon>
        <taxon>Actinomycetes</taxon>
        <taxon>Micrococcales</taxon>
        <taxon>Dermacoccaceae</taxon>
        <taxon>Allobranchiibius</taxon>
    </lineage>
</organism>
<sequence length="451" mass="46940">MTTSQHADREKFEHLRTTLETAGVRAVLGTTVNAAGLTLAKSVPMPRFEAFHRTGLGAARVWPVFCIDAAIASAPGIDATGDLRLRIDIDALHDLGDGLAWAPADLRTQQGDPVGACTRSLLRTVEQQLATAGLAALVGHELEFVLVGSDGAAQGSGWVPYGATGLLDQEAFASDLLMAAQAGGLRIEQLHSEYGPQQFEFSLAPQSPVDAADAVVLAKLLVGRTARRHGMRASFSPKPFHGAVGNGAHQHFSLQRDGRPLFGGGDGPHGMTSDGGAAIGGVLRGLAEVQGLLTGSLLSGARLSPGMWSGAHAGWGLENRETAVRLIRGSTPGGSNVEVKCIDPSAGVYAASAAVLALALEGITDGTSLPAEVDEDPSGWSDEDRAAAGVPLLPDDLATVLAALDGSTRARRLLGDDIVDATVGVRRHELDTYGDREPEEVAELFRLAWSI</sequence>
<gene>
    <name evidence="6" type="ORF">HNR15_000493</name>
</gene>
<reference evidence="6 7" key="1">
    <citation type="submission" date="2020-07" db="EMBL/GenBank/DDBJ databases">
        <title>Sequencing the genomes of 1000 actinobacteria strains.</title>
        <authorList>
            <person name="Klenk H.-P."/>
        </authorList>
    </citation>
    <scope>NUCLEOTIDE SEQUENCE [LARGE SCALE GENOMIC DNA]</scope>
    <source>
        <strain evidence="6 7">DSM 29531</strain>
    </source>
</reference>
<evidence type="ECO:0000256" key="3">
    <source>
        <dbReference type="PROSITE-ProRule" id="PRU01331"/>
    </source>
</evidence>
<dbReference type="RefSeq" id="WP_179478849.1">
    <property type="nucleotide sequence ID" value="NZ_JACCFW010000001.1"/>
</dbReference>
<evidence type="ECO:0000313" key="7">
    <source>
        <dbReference type="Proteomes" id="UP000571817"/>
    </source>
</evidence>
<feature type="domain" description="GS catalytic" evidence="5">
    <location>
        <begin position="118"/>
        <end position="451"/>
    </location>
</feature>
<evidence type="ECO:0000256" key="4">
    <source>
        <dbReference type="RuleBase" id="RU000384"/>
    </source>
</evidence>
<protein>
    <submittedName>
        <fullName evidence="6">Glutamine synthetase</fullName>
        <ecNumber evidence="6">6.3.1.2</ecNumber>
    </submittedName>
</protein>
<dbReference type="InterPro" id="IPR036651">
    <property type="entry name" value="Gln_synt_N_sf"/>
</dbReference>
<dbReference type="Gene3D" id="3.10.20.70">
    <property type="entry name" value="Glutamine synthetase, N-terminal domain"/>
    <property type="match status" value="1"/>
</dbReference>
<evidence type="ECO:0000256" key="2">
    <source>
        <dbReference type="ARBA" id="ARBA00022598"/>
    </source>
</evidence>
<keyword evidence="2 6" id="KW-0436">Ligase</keyword>
<dbReference type="PANTHER" id="PTHR43785:SF12">
    <property type="entry name" value="TYPE-1 GLUTAMINE SYNTHETASE 2"/>
    <property type="match status" value="1"/>
</dbReference>